<protein>
    <recommendedName>
        <fullName evidence="3">Phosphocarrier protein HPr</fullName>
    </recommendedName>
</protein>
<evidence type="ECO:0000256" key="4">
    <source>
        <dbReference type="ARBA" id="ARBA00022490"/>
    </source>
</evidence>
<dbReference type="InterPro" id="IPR001020">
    <property type="entry name" value="PTS_HPr_His_P_site"/>
</dbReference>
<comment type="caution">
    <text evidence="7">The sequence shown here is derived from an EMBL/GenBank/DDBJ whole genome shotgun (WGS) entry which is preliminary data.</text>
</comment>
<dbReference type="GO" id="GO:0005737">
    <property type="term" value="C:cytoplasm"/>
    <property type="evidence" value="ECO:0007669"/>
    <property type="project" value="UniProtKB-SubCell"/>
</dbReference>
<dbReference type="InterPro" id="IPR050399">
    <property type="entry name" value="HPr"/>
</dbReference>
<dbReference type="PROSITE" id="PS51350">
    <property type="entry name" value="PTS_HPR_DOM"/>
    <property type="match status" value="1"/>
</dbReference>
<keyword evidence="4" id="KW-0963">Cytoplasm</keyword>
<evidence type="ECO:0000313" key="8">
    <source>
        <dbReference type="Proteomes" id="UP000606194"/>
    </source>
</evidence>
<dbReference type="PRINTS" id="PR00107">
    <property type="entry name" value="PHOSPHOCPHPR"/>
</dbReference>
<dbReference type="EMBL" id="BMTL01000013">
    <property type="protein sequence ID" value="GGR93116.1"/>
    <property type="molecule type" value="Genomic_DNA"/>
</dbReference>
<dbReference type="GO" id="GO:0009401">
    <property type="term" value="P:phosphoenolpyruvate-dependent sugar phosphotransferase system"/>
    <property type="evidence" value="ECO:0007669"/>
    <property type="project" value="UniProtKB-KW"/>
</dbReference>
<evidence type="ECO:0000256" key="5">
    <source>
        <dbReference type="ARBA" id="ARBA00022683"/>
    </source>
</evidence>
<evidence type="ECO:0000256" key="3">
    <source>
        <dbReference type="ARBA" id="ARBA00020422"/>
    </source>
</evidence>
<dbReference type="CDD" id="cd00367">
    <property type="entry name" value="PTS-HPr_like"/>
    <property type="match status" value="1"/>
</dbReference>
<accession>A0A918FWJ4</accession>
<dbReference type="PROSITE" id="PS00369">
    <property type="entry name" value="PTS_HPR_HIS"/>
    <property type="match status" value="1"/>
</dbReference>
<keyword evidence="8" id="KW-1185">Reference proteome</keyword>
<evidence type="ECO:0000256" key="2">
    <source>
        <dbReference type="ARBA" id="ARBA00004496"/>
    </source>
</evidence>
<dbReference type="InterPro" id="IPR035895">
    <property type="entry name" value="HPr-like_sf"/>
</dbReference>
<dbReference type="FunFam" id="3.30.1340.10:FF:000004">
    <property type="entry name" value="HPr family phosphocarrier"/>
    <property type="match status" value="1"/>
</dbReference>
<dbReference type="SUPFAM" id="SSF55594">
    <property type="entry name" value="HPr-like"/>
    <property type="match status" value="1"/>
</dbReference>
<dbReference type="InterPro" id="IPR000032">
    <property type="entry name" value="HPr-like"/>
</dbReference>
<reference evidence="7" key="2">
    <citation type="submission" date="2020-09" db="EMBL/GenBank/DDBJ databases">
        <authorList>
            <person name="Sun Q."/>
            <person name="Ohkuma M."/>
        </authorList>
    </citation>
    <scope>NUCLEOTIDE SEQUENCE</scope>
    <source>
        <strain evidence="7">JCM 4386</strain>
    </source>
</reference>
<dbReference type="Proteomes" id="UP000606194">
    <property type="component" value="Unassembled WGS sequence"/>
</dbReference>
<dbReference type="PROSITE" id="PS51257">
    <property type="entry name" value="PROKAR_LIPOPROTEIN"/>
    <property type="match status" value="1"/>
</dbReference>
<feature type="domain" description="HPr" evidence="6">
    <location>
        <begin position="88"/>
        <end position="176"/>
    </location>
</feature>
<comment type="function">
    <text evidence="1">General (non sugar-specific) component of the phosphoenolpyruvate-dependent sugar phosphotransferase system (sugar PTS). This major carbohydrate active-transport system catalyzes the phosphorylation of incoming sugar substrates concomitantly with their translocation across the cell membrane. The phosphoryl group from phosphoenolpyruvate (PEP) is transferred to the phosphoryl carrier protein HPr by enzyme I. Phospho-HPr then transfers it to the PTS EIIA domain.</text>
</comment>
<dbReference type="AlphaFoldDB" id="A0A918FWJ4"/>
<organism evidence="7 8">
    <name type="scientific">Streptomyces humidus</name>
    <dbReference type="NCBI Taxonomy" id="52259"/>
    <lineage>
        <taxon>Bacteria</taxon>
        <taxon>Bacillati</taxon>
        <taxon>Actinomycetota</taxon>
        <taxon>Actinomycetes</taxon>
        <taxon>Kitasatosporales</taxon>
        <taxon>Streptomycetaceae</taxon>
        <taxon>Streptomyces</taxon>
    </lineage>
</organism>
<gene>
    <name evidence="7" type="ORF">GCM10010269_35190</name>
</gene>
<dbReference type="PANTHER" id="PTHR33705">
    <property type="entry name" value="PHOSPHOCARRIER PROTEIN HPR"/>
    <property type="match status" value="1"/>
</dbReference>
<evidence type="ECO:0000256" key="1">
    <source>
        <dbReference type="ARBA" id="ARBA00003681"/>
    </source>
</evidence>
<dbReference type="NCBIfam" id="TIGR01003">
    <property type="entry name" value="PTS_HPr_family"/>
    <property type="match status" value="1"/>
</dbReference>
<evidence type="ECO:0000313" key="7">
    <source>
        <dbReference type="EMBL" id="GGR93116.1"/>
    </source>
</evidence>
<comment type="subcellular location">
    <subcellularLocation>
        <location evidence="2">Cytoplasm</location>
    </subcellularLocation>
</comment>
<dbReference type="Gene3D" id="3.30.1340.10">
    <property type="entry name" value="HPr-like"/>
    <property type="match status" value="1"/>
</dbReference>
<proteinExistence type="predicted"/>
<dbReference type="Pfam" id="PF00381">
    <property type="entry name" value="PTS-HPr"/>
    <property type="match status" value="1"/>
</dbReference>
<keyword evidence="5" id="KW-0598">Phosphotransferase system</keyword>
<evidence type="ECO:0000259" key="6">
    <source>
        <dbReference type="PROSITE" id="PS51350"/>
    </source>
</evidence>
<reference evidence="7" key="1">
    <citation type="journal article" date="2014" name="Int. J. Syst. Evol. Microbiol.">
        <title>Complete genome sequence of Corynebacterium casei LMG S-19264T (=DSM 44701T), isolated from a smear-ripened cheese.</title>
        <authorList>
            <consortium name="US DOE Joint Genome Institute (JGI-PGF)"/>
            <person name="Walter F."/>
            <person name="Albersmeier A."/>
            <person name="Kalinowski J."/>
            <person name="Ruckert C."/>
        </authorList>
    </citation>
    <scope>NUCLEOTIDE SEQUENCE</scope>
    <source>
        <strain evidence="7">JCM 4386</strain>
    </source>
</reference>
<name>A0A918FWJ4_9ACTN</name>
<dbReference type="PANTHER" id="PTHR33705:SF2">
    <property type="entry name" value="PHOSPHOCARRIER PROTEIN NPR"/>
    <property type="match status" value="1"/>
</dbReference>
<sequence>MRAVPPSRSTTSASQWAGYSCRSDALCMGPTVRLAQDNGARQSVEDVRRVEAAIRRPHRERARRTLPHTLHVWNTGLDNLNPEGQHHMAERRVNVGWAEGLHARPASIFVRAATAAGIPVTIAKADGNPVNAASMLAVLGLGAQGGEEIVLASDAEGADVALDRLAKLVAEGLEELPETV</sequence>